<reference evidence="4 5" key="1">
    <citation type="submission" date="2014-10" db="EMBL/GenBank/DDBJ databases">
        <title>Complete genome sequence of Parvimonas micra KCOM 1535 (= ChDC B708).</title>
        <authorList>
            <person name="Kook J.-K."/>
            <person name="Park S.-N."/>
            <person name="Lim Y.K."/>
            <person name="Roh H."/>
        </authorList>
    </citation>
    <scope>NUCLEOTIDE SEQUENCE [LARGE SCALE GENOMIC DNA]</scope>
    <source>
        <strain evidence="5">KCOM 1535 / ChDC B708</strain>
    </source>
</reference>
<sequence>MKKEDIIIKKSRKKQSKVKKWFWNILFVICLGVFIYSAGNIIKDYYGSYKAGKDLSNLKESVFKSSNNADEKKTDKEKVVNLEELKKLNSDSIGWLEIPGTNIDEPLVQGKDNDYYLWRDFKKNKYPVTGTLFLDMYNKADFSDRISYIFGHNIWDKTKFYDLRKFEDKTFLENHKTFYVYTEKGKLEYEVLSVDLVDPDTPLYELSSKRNEDVDAMKKELSKHISKSEVDKIDKNTKLLMLVTCKTPDDNTARRILFAKLKEK</sequence>
<dbReference type="RefSeq" id="WP_029949868.1">
    <property type="nucleotide sequence ID" value="NZ_CP009761.1"/>
</dbReference>
<keyword evidence="3" id="KW-0812">Transmembrane</keyword>
<dbReference type="Gene3D" id="2.40.260.10">
    <property type="entry name" value="Sortase"/>
    <property type="match status" value="1"/>
</dbReference>
<dbReference type="InterPro" id="IPR009835">
    <property type="entry name" value="SrtB"/>
</dbReference>
<evidence type="ECO:0000256" key="2">
    <source>
        <dbReference type="PIRSR" id="PIRSR605754-1"/>
    </source>
</evidence>
<feature type="transmembrane region" description="Helical" evidence="3">
    <location>
        <begin position="21"/>
        <end position="39"/>
    </location>
</feature>
<keyword evidence="1" id="KW-0378">Hydrolase</keyword>
<dbReference type="InterPro" id="IPR005754">
    <property type="entry name" value="Sortase"/>
</dbReference>
<evidence type="ECO:0000256" key="3">
    <source>
        <dbReference type="SAM" id="Phobius"/>
    </source>
</evidence>
<name>A0A0B4S297_9FIRM</name>
<keyword evidence="3" id="KW-1133">Transmembrane helix</keyword>
<evidence type="ECO:0000313" key="4">
    <source>
        <dbReference type="EMBL" id="AIZ36958.1"/>
    </source>
</evidence>
<dbReference type="NCBIfam" id="TIGR03064">
    <property type="entry name" value="sortase_srtB"/>
    <property type="match status" value="1"/>
</dbReference>
<feature type="active site" description="Acyl-thioester intermediate" evidence="2">
    <location>
        <position position="245"/>
    </location>
</feature>
<accession>A0A0B4S297</accession>
<keyword evidence="5" id="KW-1185">Reference proteome</keyword>
<evidence type="ECO:0000313" key="5">
    <source>
        <dbReference type="Proteomes" id="UP000031386"/>
    </source>
</evidence>
<dbReference type="OrthoDB" id="9806013at2"/>
<dbReference type="Proteomes" id="UP000031386">
    <property type="component" value="Chromosome"/>
</dbReference>
<evidence type="ECO:0000256" key="1">
    <source>
        <dbReference type="ARBA" id="ARBA00022801"/>
    </source>
</evidence>
<dbReference type="KEGG" id="pmic:NW74_06215"/>
<dbReference type="EMBL" id="CP009761">
    <property type="protein sequence ID" value="AIZ36958.1"/>
    <property type="molecule type" value="Genomic_DNA"/>
</dbReference>
<dbReference type="STRING" id="33033.NW74_06215"/>
<organism evidence="4 5">
    <name type="scientific">Parvimonas micra</name>
    <dbReference type="NCBI Taxonomy" id="33033"/>
    <lineage>
        <taxon>Bacteria</taxon>
        <taxon>Bacillati</taxon>
        <taxon>Bacillota</taxon>
        <taxon>Tissierellia</taxon>
        <taxon>Tissierellales</taxon>
        <taxon>Peptoniphilaceae</taxon>
        <taxon>Parvimonas</taxon>
    </lineage>
</organism>
<dbReference type="GO" id="GO:0016787">
    <property type="term" value="F:hydrolase activity"/>
    <property type="evidence" value="ECO:0007669"/>
    <property type="project" value="UniProtKB-KW"/>
</dbReference>
<protein>
    <submittedName>
        <fullName evidence="4">Sortase</fullName>
    </submittedName>
</protein>
<dbReference type="AlphaFoldDB" id="A0A0B4S297"/>
<gene>
    <name evidence="4" type="ORF">NW74_06215</name>
</gene>
<dbReference type="CDD" id="cd05826">
    <property type="entry name" value="Sortase_B"/>
    <property type="match status" value="1"/>
</dbReference>
<dbReference type="InterPro" id="IPR023365">
    <property type="entry name" value="Sortase_dom-sf"/>
</dbReference>
<keyword evidence="3" id="KW-0472">Membrane</keyword>
<dbReference type="SUPFAM" id="SSF63817">
    <property type="entry name" value="Sortase"/>
    <property type="match status" value="1"/>
</dbReference>
<dbReference type="Pfam" id="PF04203">
    <property type="entry name" value="Sortase"/>
    <property type="match status" value="1"/>
</dbReference>
<feature type="active site" description="Proton donor/acceptor" evidence="2">
    <location>
        <position position="152"/>
    </location>
</feature>
<proteinExistence type="predicted"/>